<organism evidence="9 10">
    <name type="scientific">Barnesiella viscericola DSM 18177</name>
    <dbReference type="NCBI Taxonomy" id="880074"/>
    <lineage>
        <taxon>Bacteria</taxon>
        <taxon>Pseudomonadati</taxon>
        <taxon>Bacteroidota</taxon>
        <taxon>Bacteroidia</taxon>
        <taxon>Bacteroidales</taxon>
        <taxon>Barnesiellaceae</taxon>
        <taxon>Barnesiella</taxon>
    </lineage>
</organism>
<evidence type="ECO:0000256" key="2">
    <source>
        <dbReference type="ARBA" id="ARBA00022475"/>
    </source>
</evidence>
<dbReference type="KEGG" id="bvs:BARVI_07600"/>
<feature type="transmembrane region" description="Helical" evidence="7">
    <location>
        <begin position="12"/>
        <end position="33"/>
    </location>
</feature>
<evidence type="ECO:0000256" key="7">
    <source>
        <dbReference type="SAM" id="Phobius"/>
    </source>
</evidence>
<dbReference type="PANTHER" id="PTHR30443">
    <property type="entry name" value="INNER MEMBRANE PROTEIN"/>
    <property type="match status" value="1"/>
</dbReference>
<gene>
    <name evidence="9" type="ORF">BARVI_07600</name>
</gene>
<dbReference type="PANTHER" id="PTHR30443:SF0">
    <property type="entry name" value="PHOSPHOETHANOLAMINE TRANSFERASE EPTA"/>
    <property type="match status" value="1"/>
</dbReference>
<proteinExistence type="predicted"/>
<evidence type="ECO:0000259" key="8">
    <source>
        <dbReference type="Pfam" id="PF00884"/>
    </source>
</evidence>
<keyword evidence="2" id="KW-1003">Cell membrane</keyword>
<dbReference type="InterPro" id="IPR000917">
    <property type="entry name" value="Sulfatase_N"/>
</dbReference>
<keyword evidence="10" id="KW-1185">Reference proteome</keyword>
<evidence type="ECO:0000256" key="4">
    <source>
        <dbReference type="ARBA" id="ARBA00022692"/>
    </source>
</evidence>
<evidence type="ECO:0000313" key="9">
    <source>
        <dbReference type="EMBL" id="AHF13823.1"/>
    </source>
</evidence>
<feature type="transmembrane region" description="Helical" evidence="7">
    <location>
        <begin position="69"/>
        <end position="90"/>
    </location>
</feature>
<protein>
    <recommendedName>
        <fullName evidence="8">Sulfatase N-terminal domain-containing protein</fullName>
    </recommendedName>
</protein>
<feature type="domain" description="Sulfatase N-terminal" evidence="8">
    <location>
        <begin position="212"/>
        <end position="492"/>
    </location>
</feature>
<dbReference type="RefSeq" id="WP_025278615.1">
    <property type="nucleotide sequence ID" value="NZ_CP007034.1"/>
</dbReference>
<dbReference type="EMBL" id="CP007034">
    <property type="protein sequence ID" value="AHF13823.1"/>
    <property type="molecule type" value="Genomic_DNA"/>
</dbReference>
<dbReference type="eggNOG" id="COG2194">
    <property type="taxonomic scope" value="Bacteria"/>
</dbReference>
<dbReference type="GeneID" id="90529271"/>
<accession>W0EW98</accession>
<reference evidence="9 10" key="1">
    <citation type="submission" date="2013-12" db="EMBL/GenBank/DDBJ databases">
        <authorList>
            <consortium name="DOE Joint Genome Institute"/>
            <person name="Eisen J."/>
            <person name="Huntemann M."/>
            <person name="Han J."/>
            <person name="Chen A."/>
            <person name="Kyrpides N."/>
            <person name="Mavromatis K."/>
            <person name="Markowitz V."/>
            <person name="Palaniappan K."/>
            <person name="Ivanova N."/>
            <person name="Schaumberg A."/>
            <person name="Pati A."/>
            <person name="Liolios K."/>
            <person name="Nordberg H.P."/>
            <person name="Cantor M.N."/>
            <person name="Hua S.X."/>
            <person name="Woyke T."/>
        </authorList>
    </citation>
    <scope>NUCLEOTIDE SEQUENCE [LARGE SCALE GENOMIC DNA]</scope>
    <source>
        <strain evidence="10">DSM 18177</strain>
    </source>
</reference>
<evidence type="ECO:0000256" key="1">
    <source>
        <dbReference type="ARBA" id="ARBA00004651"/>
    </source>
</evidence>
<comment type="subcellular location">
    <subcellularLocation>
        <location evidence="1">Cell membrane</location>
        <topology evidence="1">Multi-pass membrane protein</topology>
    </subcellularLocation>
</comment>
<dbReference type="AlphaFoldDB" id="W0EW98"/>
<keyword evidence="5 7" id="KW-1133">Transmembrane helix</keyword>
<dbReference type="Proteomes" id="UP000018901">
    <property type="component" value="Chromosome"/>
</dbReference>
<dbReference type="Gene3D" id="3.40.720.10">
    <property type="entry name" value="Alkaline Phosphatase, subunit A"/>
    <property type="match status" value="1"/>
</dbReference>
<dbReference type="HOGENOM" id="CLU_018534_1_1_10"/>
<evidence type="ECO:0000313" key="10">
    <source>
        <dbReference type="Proteomes" id="UP000018901"/>
    </source>
</evidence>
<feature type="transmembrane region" description="Helical" evidence="7">
    <location>
        <begin position="120"/>
        <end position="139"/>
    </location>
</feature>
<dbReference type="GO" id="GO:0016776">
    <property type="term" value="F:phosphotransferase activity, phosphate group as acceptor"/>
    <property type="evidence" value="ECO:0007669"/>
    <property type="project" value="TreeGrafter"/>
</dbReference>
<keyword evidence="4 7" id="KW-0812">Transmembrane</keyword>
<evidence type="ECO:0000256" key="6">
    <source>
        <dbReference type="ARBA" id="ARBA00023136"/>
    </source>
</evidence>
<keyword evidence="6 7" id="KW-0472">Membrane</keyword>
<keyword evidence="3" id="KW-0808">Transferase</keyword>
<dbReference type="Pfam" id="PF00884">
    <property type="entry name" value="Sulfatase"/>
    <property type="match status" value="1"/>
</dbReference>
<feature type="transmembrane region" description="Helical" evidence="7">
    <location>
        <begin position="39"/>
        <end position="62"/>
    </location>
</feature>
<dbReference type="GO" id="GO:0009244">
    <property type="term" value="P:lipopolysaccharide core region biosynthetic process"/>
    <property type="evidence" value="ECO:0007669"/>
    <property type="project" value="TreeGrafter"/>
</dbReference>
<dbReference type="STRING" id="880074.BARVI_07600"/>
<dbReference type="InterPro" id="IPR040423">
    <property type="entry name" value="PEA_transferase"/>
</dbReference>
<dbReference type="CDD" id="cd16017">
    <property type="entry name" value="LptA"/>
    <property type="match status" value="1"/>
</dbReference>
<evidence type="ECO:0000256" key="5">
    <source>
        <dbReference type="ARBA" id="ARBA00022989"/>
    </source>
</evidence>
<dbReference type="InterPro" id="IPR058130">
    <property type="entry name" value="PEA_transf_C"/>
</dbReference>
<dbReference type="OrthoDB" id="9786870at2"/>
<dbReference type="GO" id="GO:0005886">
    <property type="term" value="C:plasma membrane"/>
    <property type="evidence" value="ECO:0007669"/>
    <property type="project" value="UniProtKB-SubCell"/>
</dbReference>
<evidence type="ECO:0000256" key="3">
    <source>
        <dbReference type="ARBA" id="ARBA00022679"/>
    </source>
</evidence>
<feature type="transmembrane region" description="Helical" evidence="7">
    <location>
        <begin position="146"/>
        <end position="166"/>
    </location>
</feature>
<dbReference type="SUPFAM" id="SSF53649">
    <property type="entry name" value="Alkaline phosphatase-like"/>
    <property type="match status" value="1"/>
</dbReference>
<dbReference type="PATRIC" id="fig|880074.11.peg.1582"/>
<dbReference type="InterPro" id="IPR017850">
    <property type="entry name" value="Alkaline_phosphatase_core_sf"/>
</dbReference>
<name>W0EW98_9BACT</name>
<sequence length="507" mass="59377">MKKISEIINVKLYVLIALLALFYGFAFILSDFYDSPFDSIYDLLILSLQWAVVVAATFGFLYLIVLNKYVFAILFPILTVSCSILAYMRYALQISLTPMLIDLAFVNDARTWFENFNLQLLLWIVFSLAISIGCVFYRWKYIKVQYPVLHLFIAVCIILLTNSWSFKRPVSQRIPYVIYYSIKDYLDSRKIIQENRETFIKNDAYTSVDSLNVVLVLGESLRADHLALNGYTRNTTPFLSRDSNVISYPHIYTIPYYTHTSIPHLLTRADSISPDRAYEEESFISLFKQAGYKTCWIANQESVPTYVYFMNECDTLIYVNGGKSLYIFDKWLDGDLLPDYRNALDPENPKTLTILHTIGSHWWYNAHYPDSFEIFKPVIKSRVIKTNTQEEMINSYDNTILYTDFVIHQFINELKERCAILFYISDHGESLGENGYYLHGEDRPELHNPACFIWYSTAYQKRFPERIEQLKQHRNDRYLTDFLFHTILDAASIETSYKNKQLSLINP</sequence>